<name>A0A7X5R2X9_9MICO</name>
<sequence>MMWPPITRDDLKIAAKRTGFDQMLPVLIRRLIAETADGLRELDMPGESGVASGGFDGIVTTERETTFVPAGSSVWELSVGGNDAKANEDYAKRTVGPPGREPSECTYVELILAPWTKSRVWASAKSKDLRWSEVRAYNVDSVHTWLEMAPATTVWLAEQLGKLLAGVRSVQDWWEETWLPSTEVPLGANIVLSGRTDSSRKLVDQLSTGPMLISLGGNLRLDEAMAFVAAVLSDSNNSQINQLYARALLVEDRNSLLQLVAQQSPLLIVLSDPRMARDLPATHPHRIITLAHPGDETAILVERLDSDLVAAALGDDEQARELGYLARRSLLSLRRRLAVNPSILTPIWADNPDQVTRRLSLAGSWHADHEGDRTVVENLVGESYSKVRSRAEILRTGPDLPLVDHVQDEWYVVARDDTWSLISPSLDADDVRSFQRVALEVLTVPNPVLNLSPDERWKAGLKGIHPTHTASIRRGLAETIALMGANSQVVRGVTVKESDYARQMMRQIADIANKDESYRTWISLSDVLSLLAEAAPIEFLAAMRDGLEGDAPLHRLMFAGADTRTSLFSETSPHVYFLWALERIAWSSDHIDEVVRVLIRLQDLDPGGETNNRPTASLLGILSVWCPQTSASTADRKRCLRLISSASERGFETLLALIPESRPMQMSHPGPEFRDWRKVEHPTRGQIDEVTNQIAEMLLKEFELTAPRALQLIPRLDDFGSEFRDSFVNSASVAAAHWTSNDRADVYDALREFVARHSEYADTEWALSPEALEPISILRDRVEPMEPDLKYRWLFTEDWLTLGDLSRRDSHEVYESMITRHRRQAVAEVLEWGGLVGVLKLAEGVESRIVGQALGSLQSDVGVQLLDSLAGGVTAVSVAAGYFSVYLTREDVSIDQLLESFSAPEQQAFILRHFQDQEAAIAKLASVSEAVAELFWKHFSIYGLGKDFAMAVMAGRCLIDVGRPVAAIKLNLLYERESASDQNIADLFASALEHILEMREPDPEFITLRGRRIERVFSVLSEFRENLGSQRVISLEWQLLPLSGFNSSAPSLHAEIKANPDFFVGLIVTGFRSKTDDFDVDQPAEDEGFSDGGEGLRKVNSVRAWEVLRSCRQVPGVEGKEMNIDVTKDWIERARRSLVSADRIELGDIHIGSLLSHSPRNEDGSPIPTELRSLLEELSSAEITRGIVIGLFNSRGVVNRSLSEGGSQELAIAASYRDYAEGARDYPRTRGVFESVAENYESFARREDLAAERWKQGLS</sequence>
<keyword evidence="2" id="KW-1185">Reference proteome</keyword>
<dbReference type="AlphaFoldDB" id="A0A7X5R2X9"/>
<dbReference type="Proteomes" id="UP000541033">
    <property type="component" value="Unassembled WGS sequence"/>
</dbReference>
<dbReference type="RefSeq" id="WP_167151183.1">
    <property type="nucleotide sequence ID" value="NZ_JAAMOX010000002.1"/>
</dbReference>
<evidence type="ECO:0000313" key="1">
    <source>
        <dbReference type="EMBL" id="NIH54688.1"/>
    </source>
</evidence>
<reference evidence="1 2" key="1">
    <citation type="submission" date="2020-02" db="EMBL/GenBank/DDBJ databases">
        <title>Sequencing the genomes of 1000 actinobacteria strains.</title>
        <authorList>
            <person name="Klenk H.-P."/>
        </authorList>
    </citation>
    <scope>NUCLEOTIDE SEQUENCE [LARGE SCALE GENOMIC DNA]</scope>
    <source>
        <strain evidence="1 2">DSM 27960</strain>
    </source>
</reference>
<accession>A0A7X5R2X9</accession>
<dbReference type="EMBL" id="JAAMOX010000002">
    <property type="protein sequence ID" value="NIH54688.1"/>
    <property type="molecule type" value="Genomic_DNA"/>
</dbReference>
<proteinExistence type="predicted"/>
<evidence type="ECO:0000313" key="2">
    <source>
        <dbReference type="Proteomes" id="UP000541033"/>
    </source>
</evidence>
<organism evidence="1 2">
    <name type="scientific">Lysinibacter cavernae</name>
    <dbReference type="NCBI Taxonomy" id="1640652"/>
    <lineage>
        <taxon>Bacteria</taxon>
        <taxon>Bacillati</taxon>
        <taxon>Actinomycetota</taxon>
        <taxon>Actinomycetes</taxon>
        <taxon>Micrococcales</taxon>
        <taxon>Microbacteriaceae</taxon>
        <taxon>Lysinibacter</taxon>
    </lineage>
</organism>
<protein>
    <submittedName>
        <fullName evidence="1">Uncharacterized protein</fullName>
    </submittedName>
</protein>
<gene>
    <name evidence="1" type="ORF">FHX76_002584</name>
</gene>
<comment type="caution">
    <text evidence="1">The sequence shown here is derived from an EMBL/GenBank/DDBJ whole genome shotgun (WGS) entry which is preliminary data.</text>
</comment>